<evidence type="ECO:0000256" key="2">
    <source>
        <dbReference type="SAM" id="SignalP"/>
    </source>
</evidence>
<feature type="region of interest" description="Disordered" evidence="1">
    <location>
        <begin position="78"/>
        <end position="179"/>
    </location>
</feature>
<feature type="compositionally biased region" description="Low complexity" evidence="1">
    <location>
        <begin position="249"/>
        <end position="264"/>
    </location>
</feature>
<protein>
    <submittedName>
        <fullName evidence="3">Uncharacterized protein</fullName>
    </submittedName>
</protein>
<name>A0A433U6D6_ELYCH</name>
<sequence length="296" mass="32150">VTVAAVVPILPLTVVVSEIVTFALASAAASPPMVQVIASPPPPATPYRYHLLCSSSTKRHLGRRSHCQDDIVTRRESGITGGLDQTTASTAVPSSASPLAQHTPASTSAASSLSLTPSPHGDGAPGRWHDADPTLWTQHLTGSPLDPTSPPGWSSGKSDVSTSSSCGDETSPMSQRLPSLAFPEGKKLMKLRQQIQQHFLHTHTHNHHHHHHHPYQQQQQQRQHPRRRRFDFSRLAESATTSDLEGCQSPDSSASISPPISYSSFQREGDISRDLDLVMEEPHPHHAHSHSDHAHK</sequence>
<feature type="compositionally biased region" description="Low complexity" evidence="1">
    <location>
        <begin position="86"/>
        <end position="119"/>
    </location>
</feature>
<proteinExistence type="predicted"/>
<feature type="signal peptide" evidence="2">
    <location>
        <begin position="1"/>
        <end position="17"/>
    </location>
</feature>
<dbReference type="Proteomes" id="UP000271974">
    <property type="component" value="Unassembled WGS sequence"/>
</dbReference>
<feature type="compositionally biased region" description="Low complexity" evidence="1">
    <location>
        <begin position="154"/>
        <end position="165"/>
    </location>
</feature>
<feature type="compositionally biased region" description="Basic and acidic residues" evidence="1">
    <location>
        <begin position="267"/>
        <end position="296"/>
    </location>
</feature>
<reference evidence="3 4" key="1">
    <citation type="submission" date="2019-01" db="EMBL/GenBank/DDBJ databases">
        <title>A draft genome assembly of the solar-powered sea slug Elysia chlorotica.</title>
        <authorList>
            <person name="Cai H."/>
            <person name="Li Q."/>
            <person name="Fang X."/>
            <person name="Li J."/>
            <person name="Curtis N.E."/>
            <person name="Altenburger A."/>
            <person name="Shibata T."/>
            <person name="Feng M."/>
            <person name="Maeda T."/>
            <person name="Schwartz J.A."/>
            <person name="Shigenobu S."/>
            <person name="Lundholm N."/>
            <person name="Nishiyama T."/>
            <person name="Yang H."/>
            <person name="Hasebe M."/>
            <person name="Li S."/>
            <person name="Pierce S.K."/>
            <person name="Wang J."/>
        </authorList>
    </citation>
    <scope>NUCLEOTIDE SEQUENCE [LARGE SCALE GENOMIC DNA]</scope>
    <source>
        <strain evidence="3">EC2010</strain>
        <tissue evidence="3">Whole organism of an adult</tissue>
    </source>
</reference>
<organism evidence="3 4">
    <name type="scientific">Elysia chlorotica</name>
    <name type="common">Eastern emerald elysia</name>
    <name type="synonym">Sea slug</name>
    <dbReference type="NCBI Taxonomy" id="188477"/>
    <lineage>
        <taxon>Eukaryota</taxon>
        <taxon>Metazoa</taxon>
        <taxon>Spiralia</taxon>
        <taxon>Lophotrochozoa</taxon>
        <taxon>Mollusca</taxon>
        <taxon>Gastropoda</taxon>
        <taxon>Heterobranchia</taxon>
        <taxon>Euthyneura</taxon>
        <taxon>Panpulmonata</taxon>
        <taxon>Sacoglossa</taxon>
        <taxon>Placobranchoidea</taxon>
        <taxon>Plakobranchidae</taxon>
        <taxon>Elysia</taxon>
    </lineage>
</organism>
<feature type="compositionally biased region" description="Polar residues" evidence="1">
    <location>
        <begin position="166"/>
        <end position="177"/>
    </location>
</feature>
<dbReference type="EMBL" id="RQTK01000057">
    <property type="protein sequence ID" value="RUS89392.1"/>
    <property type="molecule type" value="Genomic_DNA"/>
</dbReference>
<dbReference type="AlphaFoldDB" id="A0A433U6D6"/>
<evidence type="ECO:0000313" key="3">
    <source>
        <dbReference type="EMBL" id="RUS89392.1"/>
    </source>
</evidence>
<gene>
    <name evidence="3" type="ORF">EGW08_002829</name>
</gene>
<keyword evidence="4" id="KW-1185">Reference proteome</keyword>
<feature type="non-terminal residue" evidence="3">
    <location>
        <position position="296"/>
    </location>
</feature>
<feature type="non-terminal residue" evidence="3">
    <location>
        <position position="1"/>
    </location>
</feature>
<evidence type="ECO:0000256" key="1">
    <source>
        <dbReference type="SAM" id="MobiDB-lite"/>
    </source>
</evidence>
<feature type="region of interest" description="Disordered" evidence="1">
    <location>
        <begin position="203"/>
        <end position="296"/>
    </location>
</feature>
<evidence type="ECO:0000313" key="4">
    <source>
        <dbReference type="Proteomes" id="UP000271974"/>
    </source>
</evidence>
<comment type="caution">
    <text evidence="3">The sequence shown here is derived from an EMBL/GenBank/DDBJ whole genome shotgun (WGS) entry which is preliminary data.</text>
</comment>
<accession>A0A433U6D6</accession>
<feature type="chain" id="PRO_5019529749" evidence="2">
    <location>
        <begin position="18"/>
        <end position="296"/>
    </location>
</feature>
<keyword evidence="2" id="KW-0732">Signal</keyword>
<feature type="compositionally biased region" description="Basic residues" evidence="1">
    <location>
        <begin position="203"/>
        <end position="214"/>
    </location>
</feature>